<proteinExistence type="predicted"/>
<gene>
    <name evidence="1" type="ORF">B0I00_1229</name>
</gene>
<organism evidence="1 2">
    <name type="scientific">Novosphingobium kunmingense</name>
    <dbReference type="NCBI Taxonomy" id="1211806"/>
    <lineage>
        <taxon>Bacteria</taxon>
        <taxon>Pseudomonadati</taxon>
        <taxon>Pseudomonadota</taxon>
        <taxon>Alphaproteobacteria</taxon>
        <taxon>Sphingomonadales</taxon>
        <taxon>Sphingomonadaceae</taxon>
        <taxon>Novosphingobium</taxon>
    </lineage>
</organism>
<protein>
    <submittedName>
        <fullName evidence="1">Capsular polysaccharide export protein</fullName>
    </submittedName>
</protein>
<dbReference type="AlphaFoldDB" id="A0A2N0HJ84"/>
<dbReference type="GO" id="GO:0015774">
    <property type="term" value="P:polysaccharide transport"/>
    <property type="evidence" value="ECO:0007669"/>
    <property type="project" value="InterPro"/>
</dbReference>
<reference evidence="1 2" key="1">
    <citation type="submission" date="2017-11" db="EMBL/GenBank/DDBJ databases">
        <title>Genomic Encyclopedia of Type Strains, Phase III (KMG-III): the genomes of soil and plant-associated and newly described type strains.</title>
        <authorList>
            <person name="Whitman W."/>
        </authorList>
    </citation>
    <scope>NUCLEOTIDE SEQUENCE [LARGE SCALE GENOMIC DNA]</scope>
    <source>
        <strain evidence="1 2">CGMCC 1.12274</strain>
    </source>
</reference>
<dbReference type="EMBL" id="PHUF01000003">
    <property type="protein sequence ID" value="PKB19002.1"/>
    <property type="molecule type" value="Genomic_DNA"/>
</dbReference>
<dbReference type="OrthoDB" id="543755at2"/>
<comment type="caution">
    <text evidence="1">The sequence shown here is derived from an EMBL/GenBank/DDBJ whole genome shotgun (WGS) entry which is preliminary data.</text>
</comment>
<dbReference type="Pfam" id="PF05159">
    <property type="entry name" value="Capsule_synth"/>
    <property type="match status" value="2"/>
</dbReference>
<name>A0A2N0HJ84_9SPHN</name>
<dbReference type="Proteomes" id="UP000232587">
    <property type="component" value="Unassembled WGS sequence"/>
</dbReference>
<dbReference type="CDD" id="cd16439">
    <property type="entry name" value="beta_Kdo_transferase_KpsC_2"/>
    <property type="match status" value="1"/>
</dbReference>
<evidence type="ECO:0000313" key="1">
    <source>
        <dbReference type="EMBL" id="PKB19002.1"/>
    </source>
</evidence>
<dbReference type="InterPro" id="IPR007833">
    <property type="entry name" value="Capsule_polysaccharide_synth"/>
</dbReference>
<accession>A0A2N0HJ84</accession>
<dbReference type="GO" id="GO:0000271">
    <property type="term" value="P:polysaccharide biosynthetic process"/>
    <property type="evidence" value="ECO:0007669"/>
    <property type="project" value="InterPro"/>
</dbReference>
<dbReference type="RefSeq" id="WP_100866527.1">
    <property type="nucleotide sequence ID" value="NZ_PHUF01000003.1"/>
</dbReference>
<keyword evidence="2" id="KW-1185">Reference proteome</keyword>
<evidence type="ECO:0000313" key="2">
    <source>
        <dbReference type="Proteomes" id="UP000232587"/>
    </source>
</evidence>
<sequence length="348" mass="37257">MSASAAAIGCLCGIAPWKRRRLQAIFADPAPPPHASHAVAAVRRARDAGGAVAAWESRRPADLESLARAAGVPVWSIEDGFIRSAGLGAALVQPCSIALDRQRPHYDGTGPSDLEDMLAQRRFTTGELDRAAALIDRLSKGGVTKYNLAGKEPELPPGRRIVLVLGQVDDDLSVLRGGAGLTVAAMVARVRAEEPDAVLVFKPHPDVVAGLRQGLRCPAEADLVLEEASLTALYARADAVHVLTSLGGFEALLRGCAVHVHGQPFFAGWGLTQDRNPPARRTRRLNLPELVAGALIAYPLYYHPGLERRCTAEELLDWIDAQQPGRLPSPWRSHAASALRRLGAALRK</sequence>